<reference evidence="2" key="1">
    <citation type="journal article" date="2022" name="Mol. Ecol. Resour.">
        <title>The genomes of chicory, endive, great burdock and yacon provide insights into Asteraceae palaeo-polyploidization history and plant inulin production.</title>
        <authorList>
            <person name="Fan W."/>
            <person name="Wang S."/>
            <person name="Wang H."/>
            <person name="Wang A."/>
            <person name="Jiang F."/>
            <person name="Liu H."/>
            <person name="Zhao H."/>
            <person name="Xu D."/>
            <person name="Zhang Y."/>
        </authorList>
    </citation>
    <scope>NUCLEOTIDE SEQUENCE [LARGE SCALE GENOMIC DNA]</scope>
    <source>
        <strain evidence="2">cv. Punajuju</strain>
    </source>
</reference>
<organism evidence="1 2">
    <name type="scientific">Cichorium intybus</name>
    <name type="common">Chicory</name>
    <dbReference type="NCBI Taxonomy" id="13427"/>
    <lineage>
        <taxon>Eukaryota</taxon>
        <taxon>Viridiplantae</taxon>
        <taxon>Streptophyta</taxon>
        <taxon>Embryophyta</taxon>
        <taxon>Tracheophyta</taxon>
        <taxon>Spermatophyta</taxon>
        <taxon>Magnoliopsida</taxon>
        <taxon>eudicotyledons</taxon>
        <taxon>Gunneridae</taxon>
        <taxon>Pentapetalae</taxon>
        <taxon>asterids</taxon>
        <taxon>campanulids</taxon>
        <taxon>Asterales</taxon>
        <taxon>Asteraceae</taxon>
        <taxon>Cichorioideae</taxon>
        <taxon>Cichorieae</taxon>
        <taxon>Cichoriinae</taxon>
        <taxon>Cichorium</taxon>
    </lineage>
</organism>
<proteinExistence type="predicted"/>
<evidence type="ECO:0000313" key="1">
    <source>
        <dbReference type="EMBL" id="KAI3723932.1"/>
    </source>
</evidence>
<reference evidence="1 2" key="2">
    <citation type="journal article" date="2022" name="Mol. Ecol. Resour.">
        <title>The genomes of chicory, endive, great burdock and yacon provide insights into Asteraceae paleo-polyploidization history and plant inulin production.</title>
        <authorList>
            <person name="Fan W."/>
            <person name="Wang S."/>
            <person name="Wang H."/>
            <person name="Wang A."/>
            <person name="Jiang F."/>
            <person name="Liu H."/>
            <person name="Zhao H."/>
            <person name="Xu D."/>
            <person name="Zhang Y."/>
        </authorList>
    </citation>
    <scope>NUCLEOTIDE SEQUENCE [LARGE SCALE GENOMIC DNA]</scope>
    <source>
        <strain evidence="2">cv. Punajuju</strain>
        <tissue evidence="1">Leaves</tissue>
    </source>
</reference>
<sequence length="76" mass="8715">MDTIMKRIEDATEFQVKGDPLSFGHFSDDDDDDFKDFRHNGHEGFGDLRQTDYEMPPSYSASQMMGKSFTKGFHAT</sequence>
<evidence type="ECO:0000313" key="2">
    <source>
        <dbReference type="Proteomes" id="UP001055811"/>
    </source>
</evidence>
<dbReference type="Proteomes" id="UP001055811">
    <property type="component" value="Linkage Group LG06"/>
</dbReference>
<name>A0ACB9BPG8_CICIN</name>
<keyword evidence="2" id="KW-1185">Reference proteome</keyword>
<accession>A0ACB9BPG8</accession>
<protein>
    <submittedName>
        <fullName evidence="1">Uncharacterized protein</fullName>
    </submittedName>
</protein>
<dbReference type="EMBL" id="CM042014">
    <property type="protein sequence ID" value="KAI3723932.1"/>
    <property type="molecule type" value="Genomic_DNA"/>
</dbReference>
<comment type="caution">
    <text evidence="1">The sequence shown here is derived from an EMBL/GenBank/DDBJ whole genome shotgun (WGS) entry which is preliminary data.</text>
</comment>
<gene>
    <name evidence="1" type="ORF">L2E82_35694</name>
</gene>